<organism evidence="1 2">
    <name type="scientific">Lentinula aff. lateritia</name>
    <dbReference type="NCBI Taxonomy" id="2804960"/>
    <lineage>
        <taxon>Eukaryota</taxon>
        <taxon>Fungi</taxon>
        <taxon>Dikarya</taxon>
        <taxon>Basidiomycota</taxon>
        <taxon>Agaricomycotina</taxon>
        <taxon>Agaricomycetes</taxon>
        <taxon>Agaricomycetidae</taxon>
        <taxon>Agaricales</taxon>
        <taxon>Marasmiineae</taxon>
        <taxon>Omphalotaceae</taxon>
        <taxon>Lentinula</taxon>
    </lineage>
</organism>
<accession>A0ACC1U0X7</accession>
<dbReference type="Proteomes" id="UP001163835">
    <property type="component" value="Unassembled WGS sequence"/>
</dbReference>
<evidence type="ECO:0000313" key="1">
    <source>
        <dbReference type="EMBL" id="KAJ3810574.1"/>
    </source>
</evidence>
<comment type="caution">
    <text evidence="1">The sequence shown here is derived from an EMBL/GenBank/DDBJ whole genome shotgun (WGS) entry which is preliminary data.</text>
</comment>
<dbReference type="EMBL" id="MU795095">
    <property type="protein sequence ID" value="KAJ3810574.1"/>
    <property type="molecule type" value="Genomic_DNA"/>
</dbReference>
<sequence length="212" mass="21601">MHPVRPKMKKLLLAGFVACTDANTASLPASSHSPAAANGSTTTTSPPSSSPSPSSTTSPSTSTSTPTSPRESPTASTAPPTPPMHPRPSSSSFSIGLSLGQLDYAAAGIARRVSRVFVKRMSAGSSRSMGSVGSSRGWRNSGSSRGGQGVQGEGLGRGEEGDRTAIPPPAPNLVPVVETAWTGEEVKEGVDTDDADGERAAPDIRACRWGCI</sequence>
<gene>
    <name evidence="1" type="ORF">F5876DRAFT_65479</name>
</gene>
<name>A0ACC1U0X7_9AGAR</name>
<reference evidence="1" key="1">
    <citation type="submission" date="2022-09" db="EMBL/GenBank/DDBJ databases">
        <title>A Global Phylogenomic Analysis of the Shiitake Genus Lentinula.</title>
        <authorList>
            <consortium name="DOE Joint Genome Institute"/>
            <person name="Sierra-Patev S."/>
            <person name="Min B."/>
            <person name="Naranjo-Ortiz M."/>
            <person name="Looney B."/>
            <person name="Konkel Z."/>
            <person name="Slot J.C."/>
            <person name="Sakamoto Y."/>
            <person name="Steenwyk J.L."/>
            <person name="Rokas A."/>
            <person name="Carro J."/>
            <person name="Camarero S."/>
            <person name="Ferreira P."/>
            <person name="Molpeceres G."/>
            <person name="Ruiz-Duenas F.J."/>
            <person name="Serrano A."/>
            <person name="Henrissat B."/>
            <person name="Drula E."/>
            <person name="Hughes K.W."/>
            <person name="Mata J.L."/>
            <person name="Ishikawa N.K."/>
            <person name="Vargas-Isla R."/>
            <person name="Ushijima S."/>
            <person name="Smith C.A."/>
            <person name="Ahrendt S."/>
            <person name="Andreopoulos W."/>
            <person name="He G."/>
            <person name="Labutti K."/>
            <person name="Lipzen A."/>
            <person name="Ng V."/>
            <person name="Riley R."/>
            <person name="Sandor L."/>
            <person name="Barry K."/>
            <person name="Martinez A.T."/>
            <person name="Xiao Y."/>
            <person name="Gibbons J.G."/>
            <person name="Terashima K."/>
            <person name="Grigoriev I.V."/>
            <person name="Hibbett D.S."/>
        </authorList>
    </citation>
    <scope>NUCLEOTIDE SEQUENCE</scope>
    <source>
        <strain evidence="1">TMI1499</strain>
    </source>
</reference>
<evidence type="ECO:0000313" key="2">
    <source>
        <dbReference type="Proteomes" id="UP001163835"/>
    </source>
</evidence>
<keyword evidence="2" id="KW-1185">Reference proteome</keyword>
<proteinExistence type="predicted"/>
<protein>
    <submittedName>
        <fullName evidence="1">Uncharacterized protein</fullName>
    </submittedName>
</protein>